<dbReference type="PANTHER" id="PTHR10492:SF57">
    <property type="entry name" value="ATP-DEPENDENT DNA HELICASE"/>
    <property type="match status" value="1"/>
</dbReference>
<reference evidence="2 3" key="1">
    <citation type="journal article" date="2021" name="Elife">
        <title>Chloroplast acquisition without the gene transfer in kleptoplastic sea slugs, Plakobranchus ocellatus.</title>
        <authorList>
            <person name="Maeda T."/>
            <person name="Takahashi S."/>
            <person name="Yoshida T."/>
            <person name="Shimamura S."/>
            <person name="Takaki Y."/>
            <person name="Nagai Y."/>
            <person name="Toyoda A."/>
            <person name="Suzuki Y."/>
            <person name="Arimoto A."/>
            <person name="Ishii H."/>
            <person name="Satoh N."/>
            <person name="Nishiyama T."/>
            <person name="Hasebe M."/>
            <person name="Maruyama T."/>
            <person name="Minagawa J."/>
            <person name="Obokata J."/>
            <person name="Shigenobu S."/>
        </authorList>
    </citation>
    <scope>NUCLEOTIDE SEQUENCE [LARGE SCALE GENOMIC DNA]</scope>
</reference>
<name>A0AAV4CHH2_9GAST</name>
<protein>
    <recommendedName>
        <fullName evidence="1">Helitron helicase-like domain-containing protein</fullName>
    </recommendedName>
</protein>
<evidence type="ECO:0000313" key="2">
    <source>
        <dbReference type="EMBL" id="GFO30239.1"/>
    </source>
</evidence>
<dbReference type="Proteomes" id="UP000735302">
    <property type="component" value="Unassembled WGS sequence"/>
</dbReference>
<accession>A0AAV4CHH2</accession>
<comment type="caution">
    <text evidence="2">The sequence shown here is derived from an EMBL/GenBank/DDBJ whole genome shotgun (WGS) entry which is preliminary data.</text>
</comment>
<dbReference type="Pfam" id="PF14214">
    <property type="entry name" value="Helitron_like_N"/>
    <property type="match status" value="1"/>
</dbReference>
<keyword evidence="3" id="KW-1185">Reference proteome</keyword>
<proteinExistence type="predicted"/>
<evidence type="ECO:0000259" key="1">
    <source>
        <dbReference type="Pfam" id="PF14214"/>
    </source>
</evidence>
<sequence length="288" mass="32903">MFEKQQDATCYVRKYSQPDLFITITTNPKWPVIFDNLLENQQPHDRPDLIVRGFKQKLNKAMTLMKFGCFGTLQAWLYSIEFQKRGLPYAHTLLWVKKDAKIQPDLIDRVVCAEIPNKEQDKELHSIITTQMINGSCGHLNPTSPFMKDGRSSKKFPMPFQPQTKVGIEQATYREACIAHGLLEQDNAHQMTLQDASVSHQPQSLRSLFAIILVQAQPTNSKELWNEFEFSLCEDFIHQSLSRDQAKNLALIHIEEMIYSMNGKALETFGLPSTDHEASARCGMAIEA</sequence>
<gene>
    <name evidence="2" type="ORF">PoB_005674400</name>
</gene>
<dbReference type="EMBL" id="BLXT01006232">
    <property type="protein sequence ID" value="GFO30239.1"/>
    <property type="molecule type" value="Genomic_DNA"/>
</dbReference>
<evidence type="ECO:0000313" key="3">
    <source>
        <dbReference type="Proteomes" id="UP000735302"/>
    </source>
</evidence>
<dbReference type="InterPro" id="IPR025476">
    <property type="entry name" value="Helitron_helicase-like"/>
</dbReference>
<dbReference type="AlphaFoldDB" id="A0AAV4CHH2"/>
<feature type="domain" description="Helitron helicase-like" evidence="1">
    <location>
        <begin position="1"/>
        <end position="94"/>
    </location>
</feature>
<dbReference type="PANTHER" id="PTHR10492">
    <property type="match status" value="1"/>
</dbReference>
<organism evidence="2 3">
    <name type="scientific">Plakobranchus ocellatus</name>
    <dbReference type="NCBI Taxonomy" id="259542"/>
    <lineage>
        <taxon>Eukaryota</taxon>
        <taxon>Metazoa</taxon>
        <taxon>Spiralia</taxon>
        <taxon>Lophotrochozoa</taxon>
        <taxon>Mollusca</taxon>
        <taxon>Gastropoda</taxon>
        <taxon>Heterobranchia</taxon>
        <taxon>Euthyneura</taxon>
        <taxon>Panpulmonata</taxon>
        <taxon>Sacoglossa</taxon>
        <taxon>Placobranchoidea</taxon>
        <taxon>Plakobranchidae</taxon>
        <taxon>Plakobranchus</taxon>
    </lineage>
</organism>